<dbReference type="SUPFAM" id="SSF52540">
    <property type="entry name" value="P-loop containing nucleoside triphosphate hydrolases"/>
    <property type="match status" value="2"/>
</dbReference>
<dbReference type="Proteomes" id="UP000027195">
    <property type="component" value="Unassembled WGS sequence"/>
</dbReference>
<proteinExistence type="predicted"/>
<gene>
    <name evidence="1" type="ORF">BOTBODRAFT_181262</name>
</gene>
<organism evidence="1 2">
    <name type="scientific">Botryobasidium botryosum (strain FD-172 SS1)</name>
    <dbReference type="NCBI Taxonomy" id="930990"/>
    <lineage>
        <taxon>Eukaryota</taxon>
        <taxon>Fungi</taxon>
        <taxon>Dikarya</taxon>
        <taxon>Basidiomycota</taxon>
        <taxon>Agaricomycotina</taxon>
        <taxon>Agaricomycetes</taxon>
        <taxon>Cantharellales</taxon>
        <taxon>Botryobasidiaceae</taxon>
        <taxon>Botryobasidium</taxon>
    </lineage>
</organism>
<keyword evidence="2" id="KW-1185">Reference proteome</keyword>
<evidence type="ECO:0000313" key="2">
    <source>
        <dbReference type="Proteomes" id="UP000027195"/>
    </source>
</evidence>
<name>A0A067M4L8_BOTB1</name>
<dbReference type="STRING" id="930990.A0A067M4L8"/>
<sequence length="1143" mass="129716">MQSKLKVHIGNETYIYYFAGYPSWNDIVERAVSHFGVTSSDINSTLNCVAYTGSSGDDIATIPSGTELEEYLATLQGAPASLGISSVIQQTVPSVQEIETFQEPKSHAKPGIYTSWAPRQGLVETLLHKLEHFKLVQVRGTPASGKTTLKKLLQVHLLEQRPDALVYVCSSRPAQAPDLHWTDRFRTRLSRPRGELFPPNKRCYLLFDEAQDSYWDTRLWNEFLKDVQDPSSHIHVIIFCYYGSPSPYPNSLSGVTTLFMQPEARISLQPSVDGDIGLFFTRAEYYQELLPRFPHRIPLDLNADFIDAVHRWTSGHVGFIHDVFFYIKTEVSSHALALYSLQLLNPPMQHEKAKLAEQQLWTLEQFYFGHPSPRAMLKDLSCSPAARGLPHDAEIPKNAAIFRRLLEFGYIDVDKEDDATEEKVSLKKCNTRGWLHTDMFEGKVRYRFPSPIHMACISWSLNPIDVEIPYDTPYDLVIAAIKRLQPLRLLGTAHRAGGRAADKAEVHAQYKGEFYRGLYDLLQGDVRIGPEHAFEVGTLTGRIDFFIPTKEWGVEYTQEGFGLELEGLKSCLTDGATYDAWLASGHMTDYILLDFRATIPTIPHPAAVSPYPLKKIWQSILLLCRALLRSSLFDSRAQAYKRLGEAPLIMPIMDWSRHPAQVIRLQRLRGDIARYSPRGRTIQVLLQKLEDHKLVQVRGTPASGKTILRTLLHAHLLKQHPDALVYSFEGWPAQPPDQDWEHRLRVVLARPHGELFPQDKVCYVLFGEAQDSYWDTYFWNKLLKTAQSQLSRIHVILFCSYGSPSPLPNLHNTSIVIHPSARVSLRPSEDSNIGILLTPLEYQEMIQRFPKKIVLDGEFTDAIYRWSLGHVGVIESLFFYIAAKHEAEMRANKPCTLEQFYFEHPSPLPVLHNLTWTLLGVPSLEDIRGKTSTFRRLLEHGYIDVDKEDDATDEKVSLRECNQCEWLHTDMFEGKVRYQFPSPLHMACISWSLEPVEADIPYDTLHDLAVATIKRLRPSQLVGVRRVGGGGSQEEPAAMGYKAGFYRSLFNLIQGNVRIGLEHASDVGTRAGRIDFFIPTKEWAVECTREGYGLEEQESRFAADSAYDAWLASGHMADHILLDFRTTVPVVPHPGAQLCVNSE</sequence>
<dbReference type="OrthoDB" id="5424500at2759"/>
<evidence type="ECO:0000313" key="1">
    <source>
        <dbReference type="EMBL" id="KDQ06792.1"/>
    </source>
</evidence>
<dbReference type="InParanoid" id="A0A067M4L8"/>
<dbReference type="HOGENOM" id="CLU_277422_0_0_1"/>
<protein>
    <submittedName>
        <fullName evidence="1">Uncharacterized protein</fullName>
    </submittedName>
</protein>
<accession>A0A067M4L8</accession>
<dbReference type="EMBL" id="KL198123">
    <property type="protein sequence ID" value="KDQ06792.1"/>
    <property type="molecule type" value="Genomic_DNA"/>
</dbReference>
<dbReference type="AlphaFoldDB" id="A0A067M4L8"/>
<reference evidence="2" key="1">
    <citation type="journal article" date="2014" name="Proc. Natl. Acad. Sci. U.S.A.">
        <title>Extensive sampling of basidiomycete genomes demonstrates inadequacy of the white-rot/brown-rot paradigm for wood decay fungi.</title>
        <authorList>
            <person name="Riley R."/>
            <person name="Salamov A.A."/>
            <person name="Brown D.W."/>
            <person name="Nagy L.G."/>
            <person name="Floudas D."/>
            <person name="Held B.W."/>
            <person name="Levasseur A."/>
            <person name="Lombard V."/>
            <person name="Morin E."/>
            <person name="Otillar R."/>
            <person name="Lindquist E.A."/>
            <person name="Sun H."/>
            <person name="LaButti K.M."/>
            <person name="Schmutz J."/>
            <person name="Jabbour D."/>
            <person name="Luo H."/>
            <person name="Baker S.E."/>
            <person name="Pisabarro A.G."/>
            <person name="Walton J.D."/>
            <person name="Blanchette R.A."/>
            <person name="Henrissat B."/>
            <person name="Martin F."/>
            <person name="Cullen D."/>
            <person name="Hibbett D.S."/>
            <person name="Grigoriev I.V."/>
        </authorList>
    </citation>
    <scope>NUCLEOTIDE SEQUENCE [LARGE SCALE GENOMIC DNA]</scope>
    <source>
        <strain evidence="2">FD-172 SS1</strain>
    </source>
</reference>
<dbReference type="InterPro" id="IPR027417">
    <property type="entry name" value="P-loop_NTPase"/>
</dbReference>